<dbReference type="InterPro" id="IPR006315">
    <property type="entry name" value="OM_autotransptr_brl_dom"/>
</dbReference>
<sequence>MVETVENHGNILGGAGGAAAPGSVNTTITAYEFEGANGGAGGAGIVSGTGSTITSSGTIRGGSGGQGGVVTGTYTEPTQGQTEWVWSSNGGDGGHGIYTVGSTTITNTGTIAGGDGGAGAANGGDNPNNGNGGDGGDGIHGSSLNVINAGTITPGKGGAAGSGSVGKDGIAIHMLDGSNRLEIRKGSNIEGQVIAEGTGNVFALGGSDDAEFSSAVSSTIGGSAPYQGFQTLQKVGTSTWTLLATYGDWQIRGGVLQIGNGGTTGSLLDGSIVDTGDGADWGVLAFNRSDDVTFAGTITGTGRVAQNGGGTLILTGANTYSGGTEFNNGVISVSDDANLGDPAGGLTFNGGTLLLTDAITSARDGVINAAGGTISIAAGEDATLSGVFSGDGALTKTNDGRLILTGSNTYRGGTVVNAGTLSVSSSDNLGSVFSGLTLDGGTLENTAAFELMQHATLGAGGGTFKTDADLLFSGALNGTGALTKTGTAKLILPGSNTYSGGTTISDGTLQIGNGGTTGSIEGDVTNNGTLAFDRTNDYAFAGEISGSGAIEQMGTGTTTLSGDSSGFSGATAVKAGTLLTDGTLGGTVDVASGGTLSGYGTVNGTVTVNSNGTLFQDQGDTLTIGGDLVLKNGARVDVTLGAPANENVLFDVAGNLTLDGTLDVTDQGGFGPGLYHLFDYGGTLTNNGLEFGTIPVDPSDLKIVTSTPNQVNLENTAGVQLNYWDGGDPSHPADHIVDGGNGTWDLGSQFWTSSDGALNGPWKNGQFAIFMGKAGTVTVDGSGSDISVAGMQFAVDGYHVEGGAIALADDQTIIRTGMGGRSAPRITATIASKLTGAGELVKTDFGTLVLTNASNSYSGGTLIKGGVLSVSADGNLGASTGGLAFDGGTLQVTGDYVTTSRNVTLNTGGGRIDVANSSFTVSKAISGDGQLTKLGTGTLVLAGNNTYGGGTTIADGTLSIASGDNLGSGGLTFDTSVQGGGTTATLLVTSSTNYAGPMNFNTDGVIETAPSISATLGGELSGAGRLIKDGAGKLILSDHTNSYTGGTVLDDGTLAVAFDCNLGCADGMPAGDLTFNGGTLQSTKTITSSRDVAIDAGGGTFLTDPNGDLTLTGQVTGTGPLVKDGGGTLTLTGSNGGFSGKTTVSDGILYVDGPLGDTMNVASGGSLGGTGTVGTTTVADGGTLLGRQGERLTIDGDLTLSNASNVDVALGAPQTVADPGLFNVTGDLVLDGVLNVTDQGGFIPGLYRLFDYGGALTDNGLDLGTVPGNIDPGDLKVDTSTDHEVNLVSTSGVVLNYWKGGNGTWNLANNNWTDGVPGTVDGKWVDDHFAIFQNPPAGTVTVDDSGGPVSVSGMQFAVDGYRIEGDAITLAAEETIIRTGLGARAAGTTATIASELAGSGKLVKMDAGTLILTGENSYTGGTAISEGTLQLGEGGTSGSVEGAITNDGTLAFNRSDDVIFKNAVTGTGGFDQMGTGKTVLDGDYSGLTGVHKVNEGILEINTRLGGMIDVLGGQLQGTGTVGTTLNAAGGTIAPGNSIGTLTVDGDYIGQGGTLAIEAMLGGDNSPTDLLVVTGSTSGTTNVQVTNLDGSGAQTSNGIKIVDIGGASNGTFTLAGHYTFQGDPAVVGGAYAYRLYKNGVTDPSDGDWYLRSALINPDTPPSPHFQPGVPVYEAYAHVLQELNGVSTLRERTGNRYWSGAANSVLAEGDGPGLIEGVPSPDAGAAIDTASNIWGRIEGAHGRFEPKYFTSATQYDIDMVKMQAGLDGMLYETGAGSLIGGLTVHYGHAKADIGSVHGDGSINVDGYGFGGTLTWYGEDGLYADAQAQVSWYENDLNSSTAHRTLADGNDGFGYALSLEAGKRFALTPAWTLTPQAQLTWSQVDFDGFTDAFGAAVAHDRSDSLVGRLGIAAEYGMAWRDNQGRLTRANVYAIANLSHEFREGSKIEVSGVSFASDNDPTWGGIGTGGTYSWADGRYALYGDVSLDTSLDNFADSYKVSGNLGMKVTW</sequence>
<dbReference type="InterPro" id="IPR012332">
    <property type="entry name" value="Autotransporter_pectin_lyase_C"/>
</dbReference>
<comment type="caution">
    <text evidence="4">The sequence shown here is derived from an EMBL/GenBank/DDBJ whole genome shotgun (WGS) entry which is preliminary data.</text>
</comment>
<name>A0ABQ0H4N1_9HYPH</name>
<dbReference type="NCBIfam" id="TIGR02601">
    <property type="entry name" value="autotrns_rpt"/>
    <property type="match status" value="9"/>
</dbReference>
<dbReference type="SUPFAM" id="SSF51126">
    <property type="entry name" value="Pectin lyase-like"/>
    <property type="match status" value="5"/>
</dbReference>
<keyword evidence="5" id="KW-1185">Reference proteome</keyword>
<dbReference type="Proteomes" id="UP001628091">
    <property type="component" value="Unassembled WGS sequence"/>
</dbReference>
<evidence type="ECO:0000256" key="2">
    <source>
        <dbReference type="SAM" id="MobiDB-lite"/>
    </source>
</evidence>
<dbReference type="InterPro" id="IPR005546">
    <property type="entry name" value="Autotransporte_beta"/>
</dbReference>
<dbReference type="Pfam" id="PF12951">
    <property type="entry name" value="PATR"/>
    <property type="match status" value="9"/>
</dbReference>
<dbReference type="SMART" id="SM00869">
    <property type="entry name" value="Autotransporter"/>
    <property type="match status" value="1"/>
</dbReference>
<dbReference type="CDD" id="cd01344">
    <property type="entry name" value="PL2_Passenger_AT"/>
    <property type="match status" value="1"/>
</dbReference>
<dbReference type="InterPro" id="IPR036709">
    <property type="entry name" value="Autotransporte_beta_dom_sf"/>
</dbReference>
<dbReference type="EMBL" id="BAAFZP010000002">
    <property type="protein sequence ID" value="GAB1583862.1"/>
    <property type="molecule type" value="Genomic_DNA"/>
</dbReference>
<evidence type="ECO:0000313" key="5">
    <source>
        <dbReference type="Proteomes" id="UP001628091"/>
    </source>
</evidence>
<dbReference type="PANTHER" id="PTHR35037">
    <property type="entry name" value="C-TERMINAL REGION OF AIDA-LIKE PROTEIN"/>
    <property type="match status" value="1"/>
</dbReference>
<dbReference type="InterPro" id="IPR051551">
    <property type="entry name" value="Autotransporter_adhesion"/>
</dbReference>
<accession>A0ABQ0H4N1</accession>
<feature type="domain" description="Autotransporter" evidence="3">
    <location>
        <begin position="1724"/>
        <end position="2006"/>
    </location>
</feature>
<dbReference type="SUPFAM" id="SSF103515">
    <property type="entry name" value="Autotransporter"/>
    <property type="match status" value="1"/>
</dbReference>
<organism evidence="4 5">
    <name type="scientific">Phyllobacterium phragmitis</name>
    <dbReference type="NCBI Taxonomy" id="2670329"/>
    <lineage>
        <taxon>Bacteria</taxon>
        <taxon>Pseudomonadati</taxon>
        <taxon>Pseudomonadota</taxon>
        <taxon>Alphaproteobacteria</taxon>
        <taxon>Hyphomicrobiales</taxon>
        <taxon>Phyllobacteriaceae</taxon>
        <taxon>Phyllobacterium</taxon>
    </lineage>
</organism>
<evidence type="ECO:0000259" key="3">
    <source>
        <dbReference type="PROSITE" id="PS51208"/>
    </source>
</evidence>
<proteinExistence type="predicted"/>
<dbReference type="InterPro" id="IPR043990">
    <property type="entry name" value="AC_1"/>
</dbReference>
<dbReference type="Pfam" id="PF18883">
    <property type="entry name" value="AC_1"/>
    <property type="match status" value="1"/>
</dbReference>
<dbReference type="InterPro" id="IPR013425">
    <property type="entry name" value="Autotrns_rpt"/>
</dbReference>
<keyword evidence="1" id="KW-0732">Signal</keyword>
<gene>
    <name evidence="4" type="ORF">PPNSA23_38050</name>
</gene>
<evidence type="ECO:0000256" key="1">
    <source>
        <dbReference type="ARBA" id="ARBA00022729"/>
    </source>
</evidence>
<protein>
    <recommendedName>
        <fullName evidence="3">Autotransporter domain-containing protein</fullName>
    </recommendedName>
</protein>
<feature type="region of interest" description="Disordered" evidence="2">
    <location>
        <begin position="118"/>
        <end position="139"/>
    </location>
</feature>
<feature type="compositionally biased region" description="Gly residues" evidence="2">
    <location>
        <begin position="130"/>
        <end position="139"/>
    </location>
</feature>
<dbReference type="InterPro" id="IPR011050">
    <property type="entry name" value="Pectin_lyase_fold/virulence"/>
</dbReference>
<dbReference type="PROSITE" id="PS51208">
    <property type="entry name" value="AUTOTRANSPORTER"/>
    <property type="match status" value="1"/>
</dbReference>
<reference evidence="4 5" key="1">
    <citation type="submission" date="2024-10" db="EMBL/GenBank/DDBJ databases">
        <title>Isolation, draft genome sequencing and identification of Phyllobacterium sp. NSA23, isolated from leaf soil.</title>
        <authorList>
            <person name="Akita H."/>
        </authorList>
    </citation>
    <scope>NUCLEOTIDE SEQUENCE [LARGE SCALE GENOMIC DNA]</scope>
    <source>
        <strain evidence="4 5">NSA23</strain>
    </source>
</reference>
<dbReference type="NCBIfam" id="TIGR01414">
    <property type="entry name" value="autotrans_barl"/>
    <property type="match status" value="1"/>
</dbReference>
<dbReference type="Gene3D" id="2.160.20.20">
    <property type="match status" value="4"/>
</dbReference>
<evidence type="ECO:0000313" key="4">
    <source>
        <dbReference type="EMBL" id="GAB1583862.1"/>
    </source>
</evidence>
<dbReference type="Gene3D" id="2.40.128.130">
    <property type="entry name" value="Autotransporter beta-domain"/>
    <property type="match status" value="1"/>
</dbReference>
<dbReference type="PANTHER" id="PTHR35037:SF3">
    <property type="entry name" value="C-TERMINAL REGION OF AIDA-LIKE PROTEIN"/>
    <property type="match status" value="1"/>
</dbReference>